<dbReference type="AlphaFoldDB" id="A0A938B0T2"/>
<gene>
    <name evidence="1" type="ORF">FJZ47_10025</name>
</gene>
<evidence type="ECO:0000313" key="1">
    <source>
        <dbReference type="EMBL" id="MBM3224127.1"/>
    </source>
</evidence>
<dbReference type="SUPFAM" id="SSF51658">
    <property type="entry name" value="Xylose isomerase-like"/>
    <property type="match status" value="1"/>
</dbReference>
<dbReference type="PANTHER" id="PTHR42194:SF1">
    <property type="entry name" value="UPF0276 PROTEIN HI_1600"/>
    <property type="match status" value="1"/>
</dbReference>
<dbReference type="NCBIfam" id="NF003818">
    <property type="entry name" value="PRK05409.1"/>
    <property type="match status" value="1"/>
</dbReference>
<reference evidence="1" key="1">
    <citation type="submission" date="2019-03" db="EMBL/GenBank/DDBJ databases">
        <title>Lake Tanganyika Metagenome-Assembled Genomes (MAGs).</title>
        <authorList>
            <person name="Tran P."/>
        </authorList>
    </citation>
    <scope>NUCLEOTIDE SEQUENCE</scope>
    <source>
        <strain evidence="1">K_DeepCast_65m_m2_066</strain>
    </source>
</reference>
<organism evidence="1 2">
    <name type="scientific">Tectimicrobiota bacterium</name>
    <dbReference type="NCBI Taxonomy" id="2528274"/>
    <lineage>
        <taxon>Bacteria</taxon>
        <taxon>Pseudomonadati</taxon>
        <taxon>Nitrospinota/Tectimicrobiota group</taxon>
        <taxon>Candidatus Tectimicrobiota</taxon>
    </lineage>
</organism>
<comment type="caution">
    <text evidence="1">The sequence shown here is derived from an EMBL/GenBank/DDBJ whole genome shotgun (WGS) entry which is preliminary data.</text>
</comment>
<dbReference type="Proteomes" id="UP000712673">
    <property type="component" value="Unassembled WGS sequence"/>
</dbReference>
<accession>A0A938B0T2</accession>
<dbReference type="InterPro" id="IPR036237">
    <property type="entry name" value="Xyl_isomerase-like_sf"/>
</dbReference>
<dbReference type="Gene3D" id="3.20.20.150">
    <property type="entry name" value="Divalent-metal-dependent TIM barrel enzymes"/>
    <property type="match status" value="1"/>
</dbReference>
<dbReference type="PANTHER" id="PTHR42194">
    <property type="entry name" value="UPF0276 PROTEIN HI_1600"/>
    <property type="match status" value="1"/>
</dbReference>
<evidence type="ECO:0000313" key="2">
    <source>
        <dbReference type="Proteomes" id="UP000712673"/>
    </source>
</evidence>
<dbReference type="InterPro" id="IPR007801">
    <property type="entry name" value="MbnB/TglH/ChrH"/>
</dbReference>
<proteinExistence type="predicted"/>
<dbReference type="Pfam" id="PF05114">
    <property type="entry name" value="MbnB_TglH_ChrH"/>
    <property type="match status" value="1"/>
</dbReference>
<sequence>MESADRPSAAWIGPGLSYRRRYHQELLNLRAEEQTTAYGQLVLEILPDHFFANPAALEALAERYCLVFHDVGLSMATVGWDDARQHRLQCIQRLVKLARPVLFSDHLAMTYAPAGLDSGHLVPVWYTAEALDVVAEHVRRCQDILEIPCALENIAWPFLLPAPMSEPEFCAHLVQRTGCGLLLDVANLLCNLRNFPDLTAGWLQHYPLHAVQQIHLAGGVCQEGWWVDSHSTPVEAASLELFPALQACAAVKTIVIERDRHLPPLTALLAEAQHAAQYWQQVCHGALR</sequence>
<dbReference type="EMBL" id="VGLS01000263">
    <property type="protein sequence ID" value="MBM3224127.1"/>
    <property type="molecule type" value="Genomic_DNA"/>
</dbReference>
<name>A0A938B0T2_UNCTE</name>
<protein>
    <submittedName>
        <fullName evidence="1">DUF692 domain-containing protein</fullName>
    </submittedName>
</protein>